<dbReference type="InterPro" id="IPR033128">
    <property type="entry name" value="Adenylosuccin_syn_Lys_AS"/>
</dbReference>
<dbReference type="PROSITE" id="PS00513">
    <property type="entry name" value="ADENYLOSUCCIN_SYN_2"/>
    <property type="match status" value="1"/>
</dbReference>
<keyword evidence="2 8" id="KW-0436">Ligase</keyword>
<dbReference type="AlphaFoldDB" id="A0AA86N1Y0"/>
<keyword evidence="3 8" id="KW-0479">Metal-binding</keyword>
<dbReference type="Gene3D" id="1.10.300.10">
    <property type="entry name" value="Adenylosuccinate Synthetase, subunit A, domain 2"/>
    <property type="match status" value="1"/>
</dbReference>
<evidence type="ECO:0000313" key="11">
    <source>
        <dbReference type="EMBL" id="CAI4033232.1"/>
    </source>
</evidence>
<dbReference type="InterPro" id="IPR042109">
    <property type="entry name" value="Adenylosuccinate_synth_dom1"/>
</dbReference>
<evidence type="ECO:0000256" key="1">
    <source>
        <dbReference type="ARBA" id="ARBA00011738"/>
    </source>
</evidence>
<dbReference type="PANTHER" id="PTHR11846:SF0">
    <property type="entry name" value="ADENYLOSUCCINATE SYNTHETASE"/>
    <property type="match status" value="1"/>
</dbReference>
<feature type="binding site" description="in other chain" evidence="8">
    <location>
        <begin position="37"/>
        <end position="40"/>
    </location>
    <ligand>
        <name>IMP</name>
        <dbReference type="ChEBI" id="CHEBI:58053"/>
        <note>ligand shared between dimeric partners</note>
    </ligand>
</feature>
<evidence type="ECO:0000256" key="10">
    <source>
        <dbReference type="RuleBase" id="RU000520"/>
    </source>
</evidence>
<dbReference type="PANTHER" id="PTHR11846">
    <property type="entry name" value="ADENYLOSUCCINATE SYNTHETASE"/>
    <property type="match status" value="1"/>
</dbReference>
<evidence type="ECO:0000256" key="7">
    <source>
        <dbReference type="ARBA" id="ARBA00023134"/>
    </source>
</evidence>
<evidence type="ECO:0000256" key="5">
    <source>
        <dbReference type="ARBA" id="ARBA00022755"/>
    </source>
</evidence>
<organism evidence="11 12">
    <name type="scientific">Nitrospira tepida</name>
    <dbReference type="NCBI Taxonomy" id="2973512"/>
    <lineage>
        <taxon>Bacteria</taxon>
        <taxon>Pseudomonadati</taxon>
        <taxon>Nitrospirota</taxon>
        <taxon>Nitrospiria</taxon>
        <taxon>Nitrospirales</taxon>
        <taxon>Nitrospiraceae</taxon>
        <taxon>Nitrospira</taxon>
    </lineage>
</organism>
<dbReference type="EC" id="6.3.4.4" evidence="8 10"/>
<dbReference type="InterPro" id="IPR001114">
    <property type="entry name" value="Adenylosuccinate_synthetase"/>
</dbReference>
<evidence type="ECO:0000256" key="9">
    <source>
        <dbReference type="PROSITE-ProRule" id="PRU10134"/>
    </source>
</evidence>
<evidence type="ECO:0000256" key="4">
    <source>
        <dbReference type="ARBA" id="ARBA00022741"/>
    </source>
</evidence>
<dbReference type="Pfam" id="PF00709">
    <property type="entry name" value="Adenylsucc_synt"/>
    <property type="match status" value="1"/>
</dbReference>
<dbReference type="HAMAP" id="MF_00011">
    <property type="entry name" value="Adenylosucc_synth"/>
    <property type="match status" value="1"/>
</dbReference>
<dbReference type="Gene3D" id="3.40.440.10">
    <property type="entry name" value="Adenylosuccinate Synthetase, subunit A, domain 1"/>
    <property type="match status" value="1"/>
</dbReference>
<dbReference type="GO" id="GO:0005525">
    <property type="term" value="F:GTP binding"/>
    <property type="evidence" value="ECO:0007669"/>
    <property type="project" value="UniProtKB-UniRule"/>
</dbReference>
<feature type="active site" description="Proton acceptor" evidence="8">
    <location>
        <position position="12"/>
    </location>
</feature>
<evidence type="ECO:0000256" key="2">
    <source>
        <dbReference type="ARBA" id="ARBA00022598"/>
    </source>
</evidence>
<evidence type="ECO:0000313" key="12">
    <source>
        <dbReference type="Proteomes" id="UP001179121"/>
    </source>
</evidence>
<dbReference type="InterPro" id="IPR042111">
    <property type="entry name" value="Adenylosuccinate_synth_dom3"/>
</dbReference>
<feature type="binding site" evidence="8">
    <location>
        <begin position="298"/>
        <end position="304"/>
    </location>
    <ligand>
        <name>substrate</name>
    </ligand>
</feature>
<evidence type="ECO:0000256" key="6">
    <source>
        <dbReference type="ARBA" id="ARBA00022842"/>
    </source>
</evidence>
<comment type="function">
    <text evidence="8">Plays an important role in the de novo pathway of purine nucleotide biosynthesis. Catalyzes the first committed step in the biosynthesis of AMP from IMP.</text>
</comment>
<dbReference type="NCBIfam" id="NF002223">
    <property type="entry name" value="PRK01117.1"/>
    <property type="match status" value="1"/>
</dbReference>
<comment type="subunit">
    <text evidence="1 8">Homodimer.</text>
</comment>
<dbReference type="FunFam" id="1.10.300.10:FF:000001">
    <property type="entry name" value="Adenylosuccinate synthetase"/>
    <property type="match status" value="1"/>
</dbReference>
<feature type="binding site" evidence="8">
    <location>
        <begin position="39"/>
        <end position="41"/>
    </location>
    <ligand>
        <name>GTP</name>
        <dbReference type="ChEBI" id="CHEBI:37565"/>
    </ligand>
</feature>
<dbReference type="Gene3D" id="3.90.170.10">
    <property type="entry name" value="Adenylosuccinate Synthetase, subunit A, domain 3"/>
    <property type="match status" value="1"/>
</dbReference>
<feature type="binding site" evidence="8">
    <location>
        <begin position="11"/>
        <end position="17"/>
    </location>
    <ligand>
        <name>GTP</name>
        <dbReference type="ChEBI" id="CHEBI:37565"/>
    </ligand>
</feature>
<dbReference type="RefSeq" id="WP_289270269.1">
    <property type="nucleotide sequence ID" value="NZ_OX365700.1"/>
</dbReference>
<keyword evidence="7 8" id="KW-0342">GTP-binding</keyword>
<dbReference type="FunFam" id="3.90.170.10:FF:000001">
    <property type="entry name" value="Adenylosuccinate synthetase"/>
    <property type="match status" value="1"/>
</dbReference>
<proteinExistence type="inferred from homology"/>
<comment type="catalytic activity">
    <reaction evidence="8 10">
        <text>IMP + L-aspartate + GTP = N(6)-(1,2-dicarboxyethyl)-AMP + GDP + phosphate + 2 H(+)</text>
        <dbReference type="Rhea" id="RHEA:15753"/>
        <dbReference type="ChEBI" id="CHEBI:15378"/>
        <dbReference type="ChEBI" id="CHEBI:29991"/>
        <dbReference type="ChEBI" id="CHEBI:37565"/>
        <dbReference type="ChEBI" id="CHEBI:43474"/>
        <dbReference type="ChEBI" id="CHEBI:57567"/>
        <dbReference type="ChEBI" id="CHEBI:58053"/>
        <dbReference type="ChEBI" id="CHEBI:58189"/>
        <dbReference type="EC" id="6.3.4.4"/>
    </reaction>
</comment>
<keyword evidence="8" id="KW-0963">Cytoplasm</keyword>
<dbReference type="EMBL" id="OX365700">
    <property type="protein sequence ID" value="CAI4033232.1"/>
    <property type="molecule type" value="Genomic_DNA"/>
</dbReference>
<dbReference type="GO" id="GO:0005737">
    <property type="term" value="C:cytoplasm"/>
    <property type="evidence" value="ECO:0007669"/>
    <property type="project" value="UniProtKB-SubCell"/>
</dbReference>
<gene>
    <name evidence="8" type="primary">purA</name>
    <name evidence="11" type="ORF">DNFV4_03667</name>
</gene>
<feature type="binding site" description="in other chain" evidence="8">
    <location>
        <position position="223"/>
    </location>
    <ligand>
        <name>IMP</name>
        <dbReference type="ChEBI" id="CHEBI:58053"/>
        <note>ligand shared between dimeric partners</note>
    </ligand>
</feature>
<dbReference type="Proteomes" id="UP001179121">
    <property type="component" value="Chromosome"/>
</dbReference>
<feature type="binding site" evidence="8">
    <location>
        <begin position="330"/>
        <end position="332"/>
    </location>
    <ligand>
        <name>GTP</name>
        <dbReference type="ChEBI" id="CHEBI:37565"/>
    </ligand>
</feature>
<reference evidence="11" key="1">
    <citation type="submission" date="2022-10" db="EMBL/GenBank/DDBJ databases">
        <authorList>
            <person name="Koch H."/>
        </authorList>
    </citation>
    <scope>NUCLEOTIDE SEQUENCE</scope>
    <source>
        <strain evidence="11">DNF</strain>
    </source>
</reference>
<dbReference type="GO" id="GO:0046040">
    <property type="term" value="P:IMP metabolic process"/>
    <property type="evidence" value="ECO:0007669"/>
    <property type="project" value="TreeGrafter"/>
</dbReference>
<name>A0AA86N1Y0_9BACT</name>
<feature type="binding site" evidence="8">
    <location>
        <position position="142"/>
    </location>
    <ligand>
        <name>IMP</name>
        <dbReference type="ChEBI" id="CHEBI:58053"/>
        <note>ligand shared between dimeric partners</note>
    </ligand>
</feature>
<dbReference type="InterPro" id="IPR027417">
    <property type="entry name" value="P-loop_NTPase"/>
</dbReference>
<feature type="active site" evidence="9">
    <location>
        <position position="139"/>
    </location>
</feature>
<feature type="active site" description="Proton donor" evidence="8">
    <location>
        <position position="40"/>
    </location>
</feature>
<keyword evidence="5 8" id="KW-0658">Purine biosynthesis</keyword>
<dbReference type="KEGG" id="nti:DNFV4_03667"/>
<feature type="binding site" evidence="8">
    <location>
        <begin position="412"/>
        <end position="414"/>
    </location>
    <ligand>
        <name>GTP</name>
        <dbReference type="ChEBI" id="CHEBI:37565"/>
    </ligand>
</feature>
<dbReference type="PROSITE" id="PS01266">
    <property type="entry name" value="ADENYLOSUCCIN_SYN_1"/>
    <property type="match status" value="1"/>
</dbReference>
<dbReference type="SMART" id="SM00788">
    <property type="entry name" value="Adenylsucc_synt"/>
    <property type="match status" value="1"/>
</dbReference>
<dbReference type="GO" id="GO:0004019">
    <property type="term" value="F:adenylosuccinate synthase activity"/>
    <property type="evidence" value="ECO:0007669"/>
    <property type="project" value="UniProtKB-UniRule"/>
</dbReference>
<comment type="pathway">
    <text evidence="8 10">Purine metabolism; AMP biosynthesis via de novo pathway; AMP from IMP: step 1/2.</text>
</comment>
<feature type="binding site" evidence="8">
    <location>
        <position position="39"/>
    </location>
    <ligand>
        <name>Mg(2+)</name>
        <dbReference type="ChEBI" id="CHEBI:18420"/>
    </ligand>
</feature>
<dbReference type="GO" id="GO:0000287">
    <property type="term" value="F:magnesium ion binding"/>
    <property type="evidence" value="ECO:0007669"/>
    <property type="project" value="UniProtKB-UniRule"/>
</dbReference>
<comment type="similarity">
    <text evidence="8 10">Belongs to the adenylosuccinate synthetase family.</text>
</comment>
<dbReference type="CDD" id="cd03108">
    <property type="entry name" value="AdSS"/>
    <property type="match status" value="1"/>
</dbReference>
<comment type="cofactor">
    <cofactor evidence="8">
        <name>Mg(2+)</name>
        <dbReference type="ChEBI" id="CHEBI:18420"/>
    </cofactor>
    <text evidence="8">Binds 1 Mg(2+) ion per subunit.</text>
</comment>
<evidence type="ECO:0000256" key="3">
    <source>
        <dbReference type="ARBA" id="ARBA00022723"/>
    </source>
</evidence>
<accession>A0AA86N1Y0</accession>
<protein>
    <recommendedName>
        <fullName evidence="8 10">Adenylosuccinate synthetase</fullName>
        <shortName evidence="8">AMPSase</shortName>
        <shortName evidence="8">AdSS</shortName>
        <ecNumber evidence="8 10">6.3.4.4</ecNumber>
    </recommendedName>
    <alternativeName>
        <fullName evidence="8">IMP--aspartate ligase</fullName>
    </alternativeName>
</protein>
<feature type="binding site" description="in other chain" evidence="8">
    <location>
        <position position="128"/>
    </location>
    <ligand>
        <name>IMP</name>
        <dbReference type="ChEBI" id="CHEBI:58053"/>
        <note>ligand shared between dimeric partners</note>
    </ligand>
</feature>
<evidence type="ECO:0000256" key="8">
    <source>
        <dbReference type="HAMAP-Rule" id="MF_00011"/>
    </source>
</evidence>
<dbReference type="InterPro" id="IPR042110">
    <property type="entry name" value="Adenylosuccinate_synth_dom2"/>
</dbReference>
<keyword evidence="12" id="KW-1185">Reference proteome</keyword>
<feature type="binding site" evidence="8">
    <location>
        <position position="12"/>
    </location>
    <ligand>
        <name>Mg(2+)</name>
        <dbReference type="ChEBI" id="CHEBI:18420"/>
    </ligand>
</feature>
<feature type="binding site" description="in other chain" evidence="8">
    <location>
        <position position="238"/>
    </location>
    <ligand>
        <name>IMP</name>
        <dbReference type="ChEBI" id="CHEBI:58053"/>
        <note>ligand shared between dimeric partners</note>
    </ligand>
</feature>
<sequence length="440" mass="48063">MNLVIVGSQWGDEGKGKIVDVLARDADVVVRYQGGSNAGHTVVTSKGTYVFHLLPSGVLYRGKLCLVGNGVVVDPEALIEEIDSLQRSGVKIGRNLLISDRAHVIMPYHKVVEKASEESKGPHRIGTTGRGIGPTYADKMARIGVRMSDLLNPDLLRVKLEVNVAEINTFLERVYQINGVELEKVFLQYRAYGERLAQHIVDVSLQLDRAIAKKKTILFEGAQGTHLDVDFGTYPYVTSSSASAGGACTGTGVGPTMIDAVLGITKAYTTRVGSGPFPTELKDEVGARLQERGREFGATTGRPRRCGWFDAVAVRYAKRVNGLTSQAITKLDVLDDSAEINVCTAYRYQGKTYTEVPADLDVLSQCEPVYETWPGWQSSTTGITSRSALPKLARRYLDRIEELTGCPIDLVSTGTKRRETIIIRNPLSKRASTRSASRRG</sequence>
<keyword evidence="6 8" id="KW-0460">Magnesium</keyword>
<feature type="binding site" description="in other chain" evidence="8">
    <location>
        <position position="302"/>
    </location>
    <ligand>
        <name>IMP</name>
        <dbReference type="ChEBI" id="CHEBI:58053"/>
        <note>ligand shared between dimeric partners</note>
    </ligand>
</feature>
<dbReference type="GO" id="GO:0044208">
    <property type="term" value="P:'de novo' AMP biosynthetic process"/>
    <property type="evidence" value="ECO:0007669"/>
    <property type="project" value="UniProtKB-UniRule"/>
</dbReference>
<comment type="subcellular location">
    <subcellularLocation>
        <location evidence="8">Cytoplasm</location>
    </subcellularLocation>
</comment>
<keyword evidence="4 8" id="KW-0547">Nucleotide-binding</keyword>
<feature type="binding site" evidence="8">
    <location>
        <position position="304"/>
    </location>
    <ligand>
        <name>GTP</name>
        <dbReference type="ChEBI" id="CHEBI:37565"/>
    </ligand>
</feature>
<feature type="binding site" description="in other chain" evidence="8">
    <location>
        <begin position="12"/>
        <end position="15"/>
    </location>
    <ligand>
        <name>IMP</name>
        <dbReference type="ChEBI" id="CHEBI:58053"/>
        <note>ligand shared between dimeric partners</note>
    </ligand>
</feature>
<dbReference type="NCBIfam" id="TIGR00184">
    <property type="entry name" value="purA"/>
    <property type="match status" value="1"/>
</dbReference>
<dbReference type="InterPro" id="IPR018220">
    <property type="entry name" value="Adenylosuccin_syn_GTP-bd"/>
</dbReference>
<dbReference type="SUPFAM" id="SSF52540">
    <property type="entry name" value="P-loop containing nucleoside triphosphate hydrolases"/>
    <property type="match status" value="1"/>
</dbReference>